<reference evidence="2 3" key="1">
    <citation type="submission" date="2018-06" db="EMBL/GenBank/DDBJ databases">
        <title>Complete Genome Sequence of the Microcystin-Degrading Bacterium Sphingosinicella microcystinivorans Strain B-9.</title>
        <authorList>
            <person name="Jin H."/>
            <person name="Nishizawa T."/>
            <person name="Guo Y."/>
            <person name="Nishizawa A."/>
            <person name="Park H."/>
            <person name="Kato H."/>
            <person name="Tsuji K."/>
            <person name="Harada K."/>
        </authorList>
    </citation>
    <scope>NUCLEOTIDE SEQUENCE [LARGE SCALE GENOMIC DNA]</scope>
    <source>
        <strain evidence="2 3">B9</strain>
    </source>
</reference>
<proteinExistence type="predicted"/>
<evidence type="ECO:0000313" key="3">
    <source>
        <dbReference type="Proteomes" id="UP000275727"/>
    </source>
</evidence>
<evidence type="ECO:0000313" key="2">
    <source>
        <dbReference type="EMBL" id="BBE35519.1"/>
    </source>
</evidence>
<dbReference type="KEGG" id="smic:SmB9_31770"/>
<organism evidence="2 3">
    <name type="scientific">Sphingosinicella microcystinivorans</name>
    <dbReference type="NCBI Taxonomy" id="335406"/>
    <lineage>
        <taxon>Bacteria</taxon>
        <taxon>Pseudomonadati</taxon>
        <taxon>Pseudomonadota</taxon>
        <taxon>Alphaproteobacteria</taxon>
        <taxon>Sphingomonadales</taxon>
        <taxon>Sphingosinicellaceae</taxon>
        <taxon>Sphingosinicella</taxon>
    </lineage>
</organism>
<dbReference type="AlphaFoldDB" id="A0AAD1G294"/>
<sequence>MSEKGDLTANCGYDQSGRARVGSPSSYQLMPRGKKTMSKACDLAFPYNPRVRTDIIGLANFRPGLAISDPGKSGWWGEGCSILVWAARRQLRVASFFS</sequence>
<dbReference type="EMBL" id="AP018711">
    <property type="protein sequence ID" value="BBE35519.1"/>
    <property type="molecule type" value="Genomic_DNA"/>
</dbReference>
<dbReference type="Proteomes" id="UP000275727">
    <property type="component" value="Chromosome"/>
</dbReference>
<protein>
    <submittedName>
        <fullName evidence="2">Uncharacterized protein</fullName>
    </submittedName>
</protein>
<gene>
    <name evidence="2" type="ORF">SmB9_31770</name>
</gene>
<evidence type="ECO:0000256" key="1">
    <source>
        <dbReference type="SAM" id="MobiDB-lite"/>
    </source>
</evidence>
<name>A0AAD1G294_SPHMI</name>
<accession>A0AAD1G294</accession>
<feature type="region of interest" description="Disordered" evidence="1">
    <location>
        <begin position="1"/>
        <end position="33"/>
    </location>
</feature>